<proteinExistence type="predicted"/>
<sequence>MDSAGNCFHVFNSHFPFPNSPERLWVPALLINSYSMTHFLPHRNE</sequence>
<gene>
    <name evidence="1" type="ORF">RRG08_031519</name>
</gene>
<organism evidence="1 2">
    <name type="scientific">Elysia crispata</name>
    <name type="common">lettuce slug</name>
    <dbReference type="NCBI Taxonomy" id="231223"/>
    <lineage>
        <taxon>Eukaryota</taxon>
        <taxon>Metazoa</taxon>
        <taxon>Spiralia</taxon>
        <taxon>Lophotrochozoa</taxon>
        <taxon>Mollusca</taxon>
        <taxon>Gastropoda</taxon>
        <taxon>Heterobranchia</taxon>
        <taxon>Euthyneura</taxon>
        <taxon>Panpulmonata</taxon>
        <taxon>Sacoglossa</taxon>
        <taxon>Placobranchoidea</taxon>
        <taxon>Plakobranchidae</taxon>
        <taxon>Elysia</taxon>
    </lineage>
</organism>
<reference evidence="1" key="1">
    <citation type="journal article" date="2023" name="G3 (Bethesda)">
        <title>A reference genome for the long-term kleptoplast-retaining sea slug Elysia crispata morphotype clarki.</title>
        <authorList>
            <person name="Eastman K.E."/>
            <person name="Pendleton A.L."/>
            <person name="Shaikh M.A."/>
            <person name="Suttiyut T."/>
            <person name="Ogas R."/>
            <person name="Tomko P."/>
            <person name="Gavelis G."/>
            <person name="Widhalm J.R."/>
            <person name="Wisecaver J.H."/>
        </authorList>
    </citation>
    <scope>NUCLEOTIDE SEQUENCE</scope>
    <source>
        <strain evidence="1">ECLA1</strain>
    </source>
</reference>
<dbReference type="EMBL" id="JAWDGP010004595">
    <property type="protein sequence ID" value="KAK3763143.1"/>
    <property type="molecule type" value="Genomic_DNA"/>
</dbReference>
<dbReference type="AlphaFoldDB" id="A0AAE0Z5J7"/>
<accession>A0AAE0Z5J7</accession>
<keyword evidence="2" id="KW-1185">Reference proteome</keyword>
<evidence type="ECO:0000313" key="2">
    <source>
        <dbReference type="Proteomes" id="UP001283361"/>
    </source>
</evidence>
<name>A0AAE0Z5J7_9GAST</name>
<dbReference type="Proteomes" id="UP001283361">
    <property type="component" value="Unassembled WGS sequence"/>
</dbReference>
<protein>
    <submittedName>
        <fullName evidence="1">Uncharacterized protein</fullName>
    </submittedName>
</protein>
<comment type="caution">
    <text evidence="1">The sequence shown here is derived from an EMBL/GenBank/DDBJ whole genome shotgun (WGS) entry which is preliminary data.</text>
</comment>
<evidence type="ECO:0000313" key="1">
    <source>
        <dbReference type="EMBL" id="KAK3763143.1"/>
    </source>
</evidence>